<sequence>MGKQGNPIEYRVLLCRYNEIGLKSLPYQKKLLTFLVEDIKKICLREDLTLQSVLTLSGRLIFFFPSNQIPKAITVFRHIIGVQSISPALSVERKYEKLKHKFVSYALSLLKDGDSFKINFKTAVSYAIKESDLKYDLSHEIIKSMKQSGRFVKIVQKNPQYQFSIEIREKGVYIYAFSIPTLFAGFPIETKNSLLCLWNNVEYDLIAAMMLVRRGSIVSPVIFHRDISSDSYKIPSNSRNSLEIIARYYSHPIPIHIFSLLEIEEEISGLLKPNQDIEQYIEFATMKILDILMLQSRKESVYTYNNRNLHYRGLISSNSLLDSNFFSNIKKFQILLFTPLSGLTPKFIQKISDQLFKSNEIFDMNSLIQGNTNYFSFNEEIIKSISINISNILEENESYQQKITKDISNYAELQEFFKNSENQKFLIKMIENHNVEYISGRFFSKF</sequence>
<dbReference type="OrthoDB" id="372227at2157"/>
<dbReference type="InterPro" id="IPR050102">
    <property type="entry name" value="tRNA_sulfurtransferase_ThiI"/>
</dbReference>
<evidence type="ECO:0000313" key="1">
    <source>
        <dbReference type="EMBL" id="QEE15182.1"/>
    </source>
</evidence>
<dbReference type="KEGG" id="psyt:DSAG12_01006"/>
<dbReference type="GO" id="GO:0005829">
    <property type="term" value="C:cytosol"/>
    <property type="evidence" value="ECO:0007669"/>
    <property type="project" value="TreeGrafter"/>
</dbReference>
<dbReference type="GeneID" id="41329005"/>
<protein>
    <submittedName>
        <fullName evidence="1">Uncharacterized protein</fullName>
    </submittedName>
</protein>
<evidence type="ECO:0000313" key="2">
    <source>
        <dbReference type="Proteomes" id="UP000321408"/>
    </source>
</evidence>
<dbReference type="PANTHER" id="PTHR43209">
    <property type="entry name" value="TRNA SULFURTRANSFERASE"/>
    <property type="match status" value="1"/>
</dbReference>
<dbReference type="RefSeq" id="WP_147662103.1">
    <property type="nucleotide sequence ID" value="NZ_CP042905.2"/>
</dbReference>
<reference evidence="1 2" key="1">
    <citation type="journal article" date="2020" name="Nature">
        <title>Isolation of an archaeon at the prokaryote-eukaryote interface.</title>
        <authorList>
            <person name="Imachi H."/>
            <person name="Nobu M.K."/>
            <person name="Nakahara N."/>
            <person name="Morono Y."/>
            <person name="Ogawara M."/>
            <person name="Takaki Y."/>
            <person name="Takano Y."/>
            <person name="Uematsu K."/>
            <person name="Ikuta T."/>
            <person name="Ito M."/>
            <person name="Matsui Y."/>
            <person name="Miyazaki M."/>
            <person name="Murata K."/>
            <person name="Saito Y."/>
            <person name="Sakai S."/>
            <person name="Song C."/>
            <person name="Tasumi E."/>
            <person name="Yamanaka Y."/>
            <person name="Yamaguchi T."/>
            <person name="Kamagata Y."/>
            <person name="Tamaki H."/>
            <person name="Takai K."/>
        </authorList>
    </citation>
    <scope>NUCLEOTIDE SEQUENCE [LARGE SCALE GENOMIC DNA]</scope>
    <source>
        <strain evidence="1 2">MK-D1</strain>
    </source>
</reference>
<dbReference type="GO" id="GO:0002937">
    <property type="term" value="P:tRNA 4-thiouridine biosynthesis"/>
    <property type="evidence" value="ECO:0007669"/>
    <property type="project" value="TreeGrafter"/>
</dbReference>
<proteinExistence type="predicted"/>
<reference evidence="1 2" key="2">
    <citation type="journal article" date="2024" name="Int. J. Syst. Evol. Microbiol.">
        <title>Promethearchaeum syntrophicum gen. nov., sp. nov., an anaerobic, obligately syntrophic archaeon, the first isolate of the lineage 'Asgard' archaea, and proposal of the new archaeal phylum Promethearchaeota phyl. nov. and kingdom Promethearchaeati regn. nov.</title>
        <authorList>
            <person name="Imachi H."/>
            <person name="Nobu M.K."/>
            <person name="Kato S."/>
            <person name="Takaki Y."/>
            <person name="Miyazaki M."/>
            <person name="Miyata M."/>
            <person name="Ogawara M."/>
            <person name="Saito Y."/>
            <person name="Sakai S."/>
            <person name="Tahara Y.O."/>
            <person name="Takano Y."/>
            <person name="Tasumi E."/>
            <person name="Uematsu K."/>
            <person name="Yoshimura T."/>
            <person name="Itoh T."/>
            <person name="Ohkuma M."/>
            <person name="Takai K."/>
        </authorList>
    </citation>
    <scope>NUCLEOTIDE SEQUENCE [LARGE SCALE GENOMIC DNA]</scope>
    <source>
        <strain evidence="1 2">MK-D1</strain>
    </source>
</reference>
<keyword evidence="2" id="KW-1185">Reference proteome</keyword>
<organism evidence="1 2">
    <name type="scientific">Promethearchaeum syntrophicum</name>
    <dbReference type="NCBI Taxonomy" id="2594042"/>
    <lineage>
        <taxon>Archaea</taxon>
        <taxon>Promethearchaeati</taxon>
        <taxon>Promethearchaeota</taxon>
        <taxon>Promethearchaeia</taxon>
        <taxon>Promethearchaeales</taxon>
        <taxon>Promethearchaeaceae</taxon>
        <taxon>Promethearchaeum</taxon>
    </lineage>
</organism>
<accession>A0A5B9D7U8</accession>
<dbReference type="SUPFAM" id="SSF143437">
    <property type="entry name" value="THUMP domain-like"/>
    <property type="match status" value="1"/>
</dbReference>
<dbReference type="AlphaFoldDB" id="A0A5B9D7U8"/>
<gene>
    <name evidence="1" type="ORF">DSAG12_01006</name>
</gene>
<name>A0A5B9D7U8_9ARCH</name>
<dbReference type="PANTHER" id="PTHR43209:SF1">
    <property type="entry name" value="TRNA SULFURTRANSFERASE"/>
    <property type="match status" value="1"/>
</dbReference>
<dbReference type="Proteomes" id="UP000321408">
    <property type="component" value="Chromosome"/>
</dbReference>
<dbReference type="Gene3D" id="3.30.2130.30">
    <property type="match status" value="1"/>
</dbReference>
<dbReference type="GO" id="GO:0052837">
    <property type="term" value="P:thiazole biosynthetic process"/>
    <property type="evidence" value="ECO:0007669"/>
    <property type="project" value="TreeGrafter"/>
</dbReference>
<dbReference type="EMBL" id="CP042905">
    <property type="protein sequence ID" value="QEE15182.1"/>
    <property type="molecule type" value="Genomic_DNA"/>
</dbReference>